<dbReference type="RefSeq" id="WP_132923981.1">
    <property type="nucleotide sequence ID" value="NZ_SJOI01000001.1"/>
</dbReference>
<accession>A0A4R1NM02</accession>
<dbReference type="OrthoDB" id="6078279at2"/>
<dbReference type="InterPro" id="IPR022798">
    <property type="entry name" value="BcsD_bac"/>
</dbReference>
<dbReference type="Pfam" id="PF03500">
    <property type="entry name" value="Cellsynth_D"/>
    <property type="match status" value="1"/>
</dbReference>
<keyword evidence="2" id="KW-1185">Reference proteome</keyword>
<organism evidence="1 2">
    <name type="scientific">Sodalis ligni</name>
    <dbReference type="NCBI Taxonomy" id="2697027"/>
    <lineage>
        <taxon>Bacteria</taxon>
        <taxon>Pseudomonadati</taxon>
        <taxon>Pseudomonadota</taxon>
        <taxon>Gammaproteobacteria</taxon>
        <taxon>Enterobacterales</taxon>
        <taxon>Bruguierivoracaceae</taxon>
        <taxon>Sodalis</taxon>
    </lineage>
</organism>
<reference evidence="1 2" key="1">
    <citation type="submission" date="2019-02" db="EMBL/GenBank/DDBJ databases">
        <title>Investigation of anaerobic lignin degradation for improved lignocellulosic biofuels.</title>
        <authorList>
            <person name="Deangelis K."/>
        </authorList>
    </citation>
    <scope>NUCLEOTIDE SEQUENCE [LARGE SCALE GENOMIC DNA]</scope>
    <source>
        <strain evidence="1 2">159R</strain>
    </source>
</reference>
<evidence type="ECO:0000313" key="2">
    <source>
        <dbReference type="Proteomes" id="UP000294555"/>
    </source>
</evidence>
<dbReference type="Gene3D" id="3.30.70.2590">
    <property type="match status" value="1"/>
</dbReference>
<dbReference type="EMBL" id="SJOI01000001">
    <property type="protein sequence ID" value="TCL05260.1"/>
    <property type="molecule type" value="Genomic_DNA"/>
</dbReference>
<dbReference type="InterPro" id="IPR038470">
    <property type="entry name" value="Cellsynth_D_sf"/>
</dbReference>
<gene>
    <name evidence="1" type="ORF">EZJ58_3434</name>
</gene>
<proteinExistence type="predicted"/>
<protein>
    <submittedName>
        <fullName evidence="1">Cellulose synthase subunit D</fullName>
    </submittedName>
</protein>
<name>A0A4R1NM02_9GAMM</name>
<sequence>MQDMLNASPELGYYRRRQYQSGWQDILDIMISCIAENAGDEDRRQFLNLMGSRLAQRFPMAQAQTVGDLEDELNRLWAGFHWGYVRLQPAEASLTLKHYAFPAAAAGADESQWIAGLAAILEGAYAAWLVAQGGQSHVALRWQQDSAEGVMTFSYRNGL</sequence>
<dbReference type="Proteomes" id="UP000294555">
    <property type="component" value="Unassembled WGS sequence"/>
</dbReference>
<dbReference type="AlphaFoldDB" id="A0A4R1NM02"/>
<dbReference type="GO" id="GO:0030244">
    <property type="term" value="P:cellulose biosynthetic process"/>
    <property type="evidence" value="ECO:0007669"/>
    <property type="project" value="InterPro"/>
</dbReference>
<evidence type="ECO:0000313" key="1">
    <source>
        <dbReference type="EMBL" id="TCL05260.1"/>
    </source>
</evidence>
<comment type="caution">
    <text evidence="1">The sequence shown here is derived from an EMBL/GenBank/DDBJ whole genome shotgun (WGS) entry which is preliminary data.</text>
</comment>